<keyword evidence="3" id="KW-1185">Reference proteome</keyword>
<dbReference type="Gene3D" id="1.10.510.10">
    <property type="entry name" value="Transferase(Phosphotransferase) domain 1"/>
    <property type="match status" value="1"/>
</dbReference>
<dbReference type="EMBL" id="JBHUEK010000008">
    <property type="protein sequence ID" value="MFD1778242.1"/>
    <property type="molecule type" value="Genomic_DNA"/>
</dbReference>
<dbReference type="RefSeq" id="WP_388036151.1">
    <property type="nucleotide sequence ID" value="NZ_JBHUEK010000008.1"/>
</dbReference>
<evidence type="ECO:0000256" key="1">
    <source>
        <dbReference type="SAM" id="MobiDB-lite"/>
    </source>
</evidence>
<comment type="caution">
    <text evidence="2">The sequence shown here is derived from an EMBL/GenBank/DDBJ whole genome shotgun (WGS) entry which is preliminary data.</text>
</comment>
<dbReference type="Proteomes" id="UP001597227">
    <property type="component" value="Unassembled WGS sequence"/>
</dbReference>
<name>A0ABW4MJR1_9BACI</name>
<feature type="compositionally biased region" description="Basic residues" evidence="1">
    <location>
        <begin position="304"/>
        <end position="320"/>
    </location>
</feature>
<accession>A0ABW4MJR1</accession>
<protein>
    <submittedName>
        <fullName evidence="2">Uncharacterized protein</fullName>
    </submittedName>
</protein>
<gene>
    <name evidence="2" type="ORF">ACFSFW_06140</name>
</gene>
<sequence length="320" mass="37193">MNKQVNVDCKEIETYVKNITVQAHEDAEVTVLNNNTSLKMIGKGVHGAVFQANEDVCIKVYGEEDVCARELYALSLGQHTTLFPKVFCSGPKYIAMEMVYGIDLREYLQSQPLTKNLSVKLIDLLTTYKQIGLERIDHHKRHIFVQEDGNLKVLDVGTTVWRNRVYPYPRKLLNSLGDQYREMFLEHVKEMAPALHEEWQKYIEMEKYATALHEKFFAQEDVSLKKLKKEEKILRTGDNEWDSKIEDLVRKVHKEQWIKALTAQGVDIEYVKANAKELEREYIYGDKKKKKDKKGSSLSDMGGKKKARVFTSSKKKRKKK</sequence>
<reference evidence="3" key="1">
    <citation type="journal article" date="2019" name="Int. J. Syst. Evol. Microbiol.">
        <title>The Global Catalogue of Microorganisms (GCM) 10K type strain sequencing project: providing services to taxonomists for standard genome sequencing and annotation.</title>
        <authorList>
            <consortium name="The Broad Institute Genomics Platform"/>
            <consortium name="The Broad Institute Genome Sequencing Center for Infectious Disease"/>
            <person name="Wu L."/>
            <person name="Ma J."/>
        </authorList>
    </citation>
    <scope>NUCLEOTIDE SEQUENCE [LARGE SCALE GENOMIC DNA]</scope>
    <source>
        <strain evidence="3">CCUG 15531</strain>
    </source>
</reference>
<evidence type="ECO:0000313" key="2">
    <source>
        <dbReference type="EMBL" id="MFD1778242.1"/>
    </source>
</evidence>
<dbReference type="SUPFAM" id="SSF56112">
    <property type="entry name" value="Protein kinase-like (PK-like)"/>
    <property type="match status" value="1"/>
</dbReference>
<organism evidence="2 3">
    <name type="scientific">Fredinandcohnia salidurans</name>
    <dbReference type="NCBI Taxonomy" id="2595041"/>
    <lineage>
        <taxon>Bacteria</taxon>
        <taxon>Bacillati</taxon>
        <taxon>Bacillota</taxon>
        <taxon>Bacilli</taxon>
        <taxon>Bacillales</taxon>
        <taxon>Bacillaceae</taxon>
        <taxon>Fredinandcohnia</taxon>
    </lineage>
</organism>
<proteinExistence type="predicted"/>
<feature type="region of interest" description="Disordered" evidence="1">
    <location>
        <begin position="287"/>
        <end position="320"/>
    </location>
</feature>
<dbReference type="InterPro" id="IPR011009">
    <property type="entry name" value="Kinase-like_dom_sf"/>
</dbReference>
<evidence type="ECO:0000313" key="3">
    <source>
        <dbReference type="Proteomes" id="UP001597227"/>
    </source>
</evidence>